<evidence type="ECO:0000313" key="3">
    <source>
        <dbReference type="Proteomes" id="UP000626148"/>
    </source>
</evidence>
<dbReference type="Gene3D" id="1.10.3210.10">
    <property type="entry name" value="Hypothetical protein af1432"/>
    <property type="match status" value="1"/>
</dbReference>
<comment type="caution">
    <text evidence="2">The sequence shown here is derived from an EMBL/GenBank/DDBJ whole genome shotgun (WGS) entry which is preliminary data.</text>
</comment>
<reference evidence="2" key="1">
    <citation type="journal article" date="2014" name="Int. J. Syst. Evol. Microbiol.">
        <title>Complete genome sequence of Corynebacterium casei LMG S-19264T (=DSM 44701T), isolated from a smear-ripened cheese.</title>
        <authorList>
            <consortium name="US DOE Joint Genome Institute (JGI-PGF)"/>
            <person name="Walter F."/>
            <person name="Albersmeier A."/>
            <person name="Kalinowski J."/>
            <person name="Ruckert C."/>
        </authorList>
    </citation>
    <scope>NUCLEOTIDE SEQUENCE</scope>
    <source>
        <strain evidence="2">KCTC 22169</strain>
    </source>
</reference>
<dbReference type="InterPro" id="IPR003607">
    <property type="entry name" value="HD/PDEase_dom"/>
</dbReference>
<dbReference type="EMBL" id="BMXR01000009">
    <property type="protein sequence ID" value="GGX63736.1"/>
    <property type="molecule type" value="Genomic_DNA"/>
</dbReference>
<reference evidence="2" key="2">
    <citation type="submission" date="2020-09" db="EMBL/GenBank/DDBJ databases">
        <authorList>
            <person name="Sun Q."/>
            <person name="Kim S."/>
        </authorList>
    </citation>
    <scope>NUCLEOTIDE SEQUENCE</scope>
    <source>
        <strain evidence="2">KCTC 22169</strain>
    </source>
</reference>
<dbReference type="Proteomes" id="UP000626148">
    <property type="component" value="Unassembled WGS sequence"/>
</dbReference>
<dbReference type="InterPro" id="IPR052340">
    <property type="entry name" value="RNase_Y/CdgJ"/>
</dbReference>
<dbReference type="RefSeq" id="WP_189610948.1">
    <property type="nucleotide sequence ID" value="NZ_BMXR01000009.1"/>
</dbReference>
<evidence type="ECO:0000259" key="1">
    <source>
        <dbReference type="PROSITE" id="PS51833"/>
    </source>
</evidence>
<dbReference type="PANTHER" id="PTHR33525">
    <property type="match status" value="1"/>
</dbReference>
<gene>
    <name evidence="2" type="ORF">GCM10007392_34210</name>
</gene>
<proteinExistence type="predicted"/>
<dbReference type="PANTHER" id="PTHR33525:SF3">
    <property type="entry name" value="RIBONUCLEASE Y"/>
    <property type="match status" value="1"/>
</dbReference>
<dbReference type="NCBIfam" id="TIGR00277">
    <property type="entry name" value="HDIG"/>
    <property type="match status" value="1"/>
</dbReference>
<dbReference type="AlphaFoldDB" id="A0A918ND48"/>
<dbReference type="InterPro" id="IPR006675">
    <property type="entry name" value="HDIG_dom"/>
</dbReference>
<sequence length="268" mass="29750">MNTSFMERLLDALNQNRLVLPAFPEAAMRARDVAERLDASALDVAREVAKDPALTARILKVANSSMFGFRQNTGSLQQAISRMGLDHTKTLVTNFALMQLMAPPKAAYGQLIARVRTHCAEVAAVAYTMAEIGGRQSKNRALLAGMLHDIGYLPLIQFAKNEPDAFLLDPAFMAELKELHLQVGNMLMMYWQFAPDLMNTVSDHHNLACDNSSEVSLREVVALANAWVRADEVERAELLQSELAEKVNVTGFGKEQEARIGEIKRFFS</sequence>
<feature type="domain" description="HDOD" evidence="1">
    <location>
        <begin position="20"/>
        <end position="207"/>
    </location>
</feature>
<evidence type="ECO:0000313" key="2">
    <source>
        <dbReference type="EMBL" id="GGX63736.1"/>
    </source>
</evidence>
<accession>A0A918ND48</accession>
<keyword evidence="3" id="KW-1185">Reference proteome</keyword>
<name>A0A918ND48_9GAMM</name>
<dbReference type="SUPFAM" id="SSF109604">
    <property type="entry name" value="HD-domain/PDEase-like"/>
    <property type="match status" value="1"/>
</dbReference>
<dbReference type="Pfam" id="PF08668">
    <property type="entry name" value="HDOD"/>
    <property type="match status" value="1"/>
</dbReference>
<dbReference type="InterPro" id="IPR013976">
    <property type="entry name" value="HDOD"/>
</dbReference>
<protein>
    <recommendedName>
        <fullName evidence="1">HDOD domain-containing protein</fullName>
    </recommendedName>
</protein>
<dbReference type="PROSITE" id="PS51833">
    <property type="entry name" value="HDOD"/>
    <property type="match status" value="1"/>
</dbReference>
<organism evidence="2 3">
    <name type="scientific">Saccharospirillum salsuginis</name>
    <dbReference type="NCBI Taxonomy" id="418750"/>
    <lineage>
        <taxon>Bacteria</taxon>
        <taxon>Pseudomonadati</taxon>
        <taxon>Pseudomonadota</taxon>
        <taxon>Gammaproteobacteria</taxon>
        <taxon>Oceanospirillales</taxon>
        <taxon>Saccharospirillaceae</taxon>
        <taxon>Saccharospirillum</taxon>
    </lineage>
</organism>
<dbReference type="CDD" id="cd00077">
    <property type="entry name" value="HDc"/>
    <property type="match status" value="1"/>
</dbReference>